<feature type="transmembrane region" description="Helical" evidence="2">
    <location>
        <begin position="16"/>
        <end position="38"/>
    </location>
</feature>
<accession>A0A2A9NGI0</accession>
<dbReference type="EMBL" id="KZ302162">
    <property type="protein sequence ID" value="PFH46753.1"/>
    <property type="molecule type" value="Genomic_DNA"/>
</dbReference>
<feature type="compositionally biased region" description="Polar residues" evidence="1">
    <location>
        <begin position="281"/>
        <end position="301"/>
    </location>
</feature>
<feature type="region of interest" description="Disordered" evidence="1">
    <location>
        <begin position="353"/>
        <end position="385"/>
    </location>
</feature>
<feature type="region of interest" description="Disordered" evidence="1">
    <location>
        <begin position="232"/>
        <end position="301"/>
    </location>
</feature>
<evidence type="ECO:0000313" key="4">
    <source>
        <dbReference type="Proteomes" id="UP000242287"/>
    </source>
</evidence>
<reference evidence="3 4" key="1">
    <citation type="submission" date="2014-02" db="EMBL/GenBank/DDBJ databases">
        <title>Transposable element dynamics among asymbiotic and ectomycorrhizal Amanita fungi.</title>
        <authorList>
            <consortium name="DOE Joint Genome Institute"/>
            <person name="Hess J."/>
            <person name="Skrede I."/>
            <person name="Wolfe B."/>
            <person name="LaButti K."/>
            <person name="Ohm R.A."/>
            <person name="Grigoriev I.V."/>
            <person name="Pringle A."/>
        </authorList>
    </citation>
    <scope>NUCLEOTIDE SEQUENCE [LARGE SCALE GENOMIC DNA]</scope>
    <source>
        <strain evidence="3 4">SKay4041</strain>
    </source>
</reference>
<evidence type="ECO:0000256" key="2">
    <source>
        <dbReference type="SAM" id="Phobius"/>
    </source>
</evidence>
<gene>
    <name evidence="3" type="ORF">AMATHDRAFT_7447</name>
</gene>
<keyword evidence="2" id="KW-0812">Transmembrane</keyword>
<dbReference type="AlphaFoldDB" id="A0A2A9NGI0"/>
<sequence length="411" mass="45108">MFIDDFKNLPLKTRQIIIITLVIVVAGIFMAIFAYMIAKGINLYRRDKYMKKLAKTKILDVERGTFDYETIKRKNEPASIIPDFPPPLSVYISPRDKHYGFPSPVAVPSPFVSHPPVPPLPFAVPPVVVQSPLTIPSTVAAPSHFIVPRPAAAPSQGGSLRPVATHRSIVTSRPAVTPRPVNGPRQAPAPCAAVGPSVVAPLQVRVPRSIQPPRPVATPFVLRPGIPPSPFNITSPPSLAPPRPKYPTSVSKSTMYPSHGRRTDCDLEVSSMDPRVPLNKSYFSTRSREGNPNPSMTTQTQGRTQMVVPADGIFRTPGFATETQVRETMTATTRRHEVFPYPTDIPVVIPNAPSPTELARPRSSIPQTPKKNKVDIPQIGVNTPTYDTNQSLNKEMEDEHNGSMLAYYCQD</sequence>
<dbReference type="Proteomes" id="UP000242287">
    <property type="component" value="Unassembled WGS sequence"/>
</dbReference>
<keyword evidence="2" id="KW-0472">Membrane</keyword>
<keyword evidence="4" id="KW-1185">Reference proteome</keyword>
<evidence type="ECO:0000313" key="3">
    <source>
        <dbReference type="EMBL" id="PFH46753.1"/>
    </source>
</evidence>
<evidence type="ECO:0000256" key="1">
    <source>
        <dbReference type="SAM" id="MobiDB-lite"/>
    </source>
</evidence>
<keyword evidence="2" id="KW-1133">Transmembrane helix</keyword>
<organism evidence="3 4">
    <name type="scientific">Amanita thiersii Skay4041</name>
    <dbReference type="NCBI Taxonomy" id="703135"/>
    <lineage>
        <taxon>Eukaryota</taxon>
        <taxon>Fungi</taxon>
        <taxon>Dikarya</taxon>
        <taxon>Basidiomycota</taxon>
        <taxon>Agaricomycotina</taxon>
        <taxon>Agaricomycetes</taxon>
        <taxon>Agaricomycetidae</taxon>
        <taxon>Agaricales</taxon>
        <taxon>Pluteineae</taxon>
        <taxon>Amanitaceae</taxon>
        <taxon>Amanita</taxon>
    </lineage>
</organism>
<protein>
    <submittedName>
        <fullName evidence="3">Uncharacterized protein</fullName>
    </submittedName>
</protein>
<name>A0A2A9NGI0_9AGAR</name>
<proteinExistence type="predicted"/>